<evidence type="ECO:0000313" key="1">
    <source>
        <dbReference type="EMBL" id="TYS74215.1"/>
    </source>
</evidence>
<dbReference type="EMBL" id="VTET01000001">
    <property type="protein sequence ID" value="TYS74215.1"/>
    <property type="molecule type" value="Genomic_DNA"/>
</dbReference>
<dbReference type="InterPro" id="IPR021321">
    <property type="entry name" value="DUF2922"/>
</dbReference>
<dbReference type="AlphaFoldDB" id="A0A5D4TG15"/>
<name>A0A5D4TG15_9BACI</name>
<accession>A0A5D4TG15</accession>
<dbReference type="RefSeq" id="WP_010194617.1">
    <property type="nucleotide sequence ID" value="NZ_JBNILM010000001.1"/>
</dbReference>
<reference evidence="1 2" key="1">
    <citation type="submission" date="2019-08" db="EMBL/GenBank/DDBJ databases">
        <title>Bacillus genomes from the desert of Cuatro Cienegas, Coahuila.</title>
        <authorList>
            <person name="Olmedo-Alvarez G."/>
        </authorList>
    </citation>
    <scope>NUCLEOTIDE SEQUENCE [LARGE SCALE GENOMIC DNA]</scope>
    <source>
        <strain evidence="1 2">CH98b_3T</strain>
    </source>
</reference>
<protein>
    <submittedName>
        <fullName evidence="1">DUF2922 domain-containing protein</fullName>
    </submittedName>
</protein>
<gene>
    <name evidence="1" type="ORF">FZC75_00450</name>
</gene>
<proteinExistence type="predicted"/>
<evidence type="ECO:0000313" key="2">
    <source>
        <dbReference type="Proteomes" id="UP000324517"/>
    </source>
</evidence>
<sequence>MFTLELFFLNEEGTKVKVSVDDPRSDLTQVEIEEAMDTIIVANVFTSKGGNFITKDSARIVERNVTEYEIA</sequence>
<dbReference type="Pfam" id="PF11148">
    <property type="entry name" value="DUF2922"/>
    <property type="match status" value="1"/>
</dbReference>
<dbReference type="Proteomes" id="UP000324517">
    <property type="component" value="Unassembled WGS sequence"/>
</dbReference>
<comment type="caution">
    <text evidence="1">The sequence shown here is derived from an EMBL/GenBank/DDBJ whole genome shotgun (WGS) entry which is preliminary data.</text>
</comment>
<dbReference type="OrthoDB" id="2454247at2"/>
<organism evidence="1 2">
    <name type="scientific">Sutcliffiella horikoshii</name>
    <dbReference type="NCBI Taxonomy" id="79883"/>
    <lineage>
        <taxon>Bacteria</taxon>
        <taxon>Bacillati</taxon>
        <taxon>Bacillota</taxon>
        <taxon>Bacilli</taxon>
        <taxon>Bacillales</taxon>
        <taxon>Bacillaceae</taxon>
        <taxon>Sutcliffiella</taxon>
    </lineage>
</organism>